<dbReference type="AlphaFoldDB" id="A0A814E591"/>
<feature type="coiled-coil region" evidence="1">
    <location>
        <begin position="288"/>
        <end position="322"/>
    </location>
</feature>
<keyword evidence="5" id="KW-1185">Reference proteome</keyword>
<feature type="region of interest" description="Disordered" evidence="2">
    <location>
        <begin position="1"/>
        <end position="23"/>
    </location>
</feature>
<reference evidence="4" key="1">
    <citation type="submission" date="2021-02" db="EMBL/GenBank/DDBJ databases">
        <authorList>
            <person name="Nowell W R."/>
        </authorList>
    </citation>
    <scope>NUCLEOTIDE SEQUENCE</scope>
</reference>
<feature type="compositionally biased region" description="Low complexity" evidence="2">
    <location>
        <begin position="44"/>
        <end position="56"/>
    </location>
</feature>
<sequence length="517" mass="60110">MYASNEDEFNNEDNDWVFLRQTSPPENPILHGAVNLVDHEQSNLSFSSNTSNSSSSKSDRSDSVSSLSSIEHEHIQTNNDIDQQENHLLIEDPMLINSSNDNSNNDDDVLLTGEIKEEILSSEIIIEHDNETTPIFNEYDLNDESIQLSNNLRQRTGAYVQHTVEQSSLTNEYELVPYTRNHYRPRQNKKFVVYGFLIFIIVLQLILGRIILSQRLMINKLTEELNDTNQHLNKIKSISNENIEQKLTKKFEEKFQILINQKMIEYNNEKNSLILKINELHQIINFTQENFTNMIHQLSDENEQLQQQVIELEHHVQLIEEQNSIEKETCPEGVDCTKSSSTLSLDALLNNLIKQATLIAENTSTNLSDLFQDLSASLSHLVDHGHEYIEQSEQILSDIIGSQAAEQVQMTLRRGVEFVSSSFREAQSTYATWIRSRAQHREEARMNNAEQEEKPKGNGNRWRWTFQRSHDREQMRHQPSITKKHSLNKEHFCRSRYPFPTKHFSSMKDWMAKFFGS</sequence>
<feature type="region of interest" description="Disordered" evidence="2">
    <location>
        <begin position="442"/>
        <end position="462"/>
    </location>
</feature>
<keyword evidence="1" id="KW-0175">Coiled coil</keyword>
<evidence type="ECO:0000313" key="4">
    <source>
        <dbReference type="EMBL" id="CAF0964064.1"/>
    </source>
</evidence>
<keyword evidence="3" id="KW-1133">Transmembrane helix</keyword>
<evidence type="ECO:0000256" key="3">
    <source>
        <dbReference type="SAM" id="Phobius"/>
    </source>
</evidence>
<gene>
    <name evidence="4" type="ORF">JXQ802_LOCUS12323</name>
</gene>
<keyword evidence="3" id="KW-0812">Transmembrane</keyword>
<organism evidence="4 5">
    <name type="scientific">Rotaria sordida</name>
    <dbReference type="NCBI Taxonomy" id="392033"/>
    <lineage>
        <taxon>Eukaryota</taxon>
        <taxon>Metazoa</taxon>
        <taxon>Spiralia</taxon>
        <taxon>Gnathifera</taxon>
        <taxon>Rotifera</taxon>
        <taxon>Eurotatoria</taxon>
        <taxon>Bdelloidea</taxon>
        <taxon>Philodinida</taxon>
        <taxon>Philodinidae</taxon>
        <taxon>Rotaria</taxon>
    </lineage>
</organism>
<accession>A0A814E591</accession>
<name>A0A814E591_9BILA</name>
<feature type="region of interest" description="Disordered" evidence="2">
    <location>
        <begin position="44"/>
        <end position="80"/>
    </location>
</feature>
<evidence type="ECO:0000256" key="1">
    <source>
        <dbReference type="SAM" id="Coils"/>
    </source>
</evidence>
<dbReference type="Proteomes" id="UP000663870">
    <property type="component" value="Unassembled WGS sequence"/>
</dbReference>
<feature type="compositionally biased region" description="Basic and acidic residues" evidence="2">
    <location>
        <begin position="442"/>
        <end position="456"/>
    </location>
</feature>
<evidence type="ECO:0000313" key="5">
    <source>
        <dbReference type="Proteomes" id="UP000663870"/>
    </source>
</evidence>
<feature type="transmembrane region" description="Helical" evidence="3">
    <location>
        <begin position="191"/>
        <end position="212"/>
    </location>
</feature>
<comment type="caution">
    <text evidence="4">The sequence shown here is derived from an EMBL/GenBank/DDBJ whole genome shotgun (WGS) entry which is preliminary data.</text>
</comment>
<evidence type="ECO:0000256" key="2">
    <source>
        <dbReference type="SAM" id="MobiDB-lite"/>
    </source>
</evidence>
<protein>
    <submittedName>
        <fullName evidence="4">Uncharacterized protein</fullName>
    </submittedName>
</protein>
<proteinExistence type="predicted"/>
<feature type="compositionally biased region" description="Acidic residues" evidence="2">
    <location>
        <begin position="1"/>
        <end position="15"/>
    </location>
</feature>
<keyword evidence="3" id="KW-0472">Membrane</keyword>
<dbReference type="EMBL" id="CAJNOL010000253">
    <property type="protein sequence ID" value="CAF0964064.1"/>
    <property type="molecule type" value="Genomic_DNA"/>
</dbReference>